<dbReference type="Pfam" id="PF00702">
    <property type="entry name" value="Hydrolase"/>
    <property type="match status" value="1"/>
</dbReference>
<gene>
    <name evidence="1" type="primary">FHY_2</name>
    <name evidence="1" type="ORF">CFP56_005980</name>
</gene>
<dbReference type="PANTHER" id="PTHR18901:SF44">
    <property type="entry name" value="OS01G0757900 PROTEIN"/>
    <property type="match status" value="1"/>
</dbReference>
<accession>A0AAW0M8F2</accession>
<keyword evidence="1" id="KW-0808">Transferase</keyword>
<proteinExistence type="predicted"/>
<keyword evidence="1" id="KW-0418">Kinase</keyword>
<dbReference type="SUPFAM" id="SSF56784">
    <property type="entry name" value="HAD-like"/>
    <property type="match status" value="1"/>
</dbReference>
<dbReference type="PANTHER" id="PTHR18901">
    <property type="entry name" value="2-DEOXYGLUCOSE-6-PHOSPHATE PHOSPHATASE 2"/>
    <property type="match status" value="1"/>
</dbReference>
<organism evidence="1">
    <name type="scientific">Quercus suber</name>
    <name type="common">Cork oak</name>
    <dbReference type="NCBI Taxonomy" id="58331"/>
    <lineage>
        <taxon>Eukaryota</taxon>
        <taxon>Viridiplantae</taxon>
        <taxon>Streptophyta</taxon>
        <taxon>Embryophyta</taxon>
        <taxon>Tracheophyta</taxon>
        <taxon>Spermatophyta</taxon>
        <taxon>Magnoliopsida</taxon>
        <taxon>eudicotyledons</taxon>
        <taxon>Gunneridae</taxon>
        <taxon>Pentapetalae</taxon>
        <taxon>rosids</taxon>
        <taxon>fabids</taxon>
        <taxon>Fagales</taxon>
        <taxon>Fagaceae</taxon>
        <taxon>Quercus</taxon>
    </lineage>
</organism>
<dbReference type="Gene3D" id="3.40.50.1000">
    <property type="entry name" value="HAD superfamily/HAD-like"/>
    <property type="match status" value="1"/>
</dbReference>
<sequence length="107" mass="12512">MRQWMRDIILITTVYRQNFVEPLADLLWILMIFLRRNLPLWLQAKPLPGANRLMKHLHKHGVPFALASNSLREYIDVKISLQKGWKEYFSVILGSDQVKSGKPSPDL</sequence>
<dbReference type="AlphaFoldDB" id="A0AAW0M8F2"/>
<reference evidence="1" key="2">
    <citation type="journal article" date="2018" name="Sci. Data">
        <title>The draft genome sequence of cork oak.</title>
        <authorList>
            <person name="Ramos A.M."/>
            <person name="Usie A."/>
            <person name="Barbosa P."/>
            <person name="Barros P.M."/>
            <person name="Capote T."/>
            <person name="Chaves I."/>
            <person name="Simoes F."/>
            <person name="Abreu I."/>
            <person name="Carrasquinho I."/>
            <person name="Faro C."/>
            <person name="Guimaraes J.B."/>
            <person name="Mendonca D."/>
            <person name="Nobrega F."/>
            <person name="Rodrigues L."/>
            <person name="Saibo N.J.M."/>
            <person name="Varela M.C."/>
            <person name="Egas C."/>
            <person name="Matos J."/>
            <person name="Miguel C.M."/>
            <person name="Oliveira M.M."/>
            <person name="Ricardo C.P."/>
            <person name="Goncalves S."/>
        </authorList>
    </citation>
    <scope>NUCLEOTIDE SEQUENCE [LARGE SCALE GENOMIC DNA]</scope>
    <source>
        <strain evidence="1">HL8</strain>
    </source>
</reference>
<reference evidence="1" key="1">
    <citation type="submission" date="2017-12" db="EMBL/GenBank/DDBJ databases">
        <authorList>
            <person name="Barbosa P."/>
            <person name="Usie A."/>
            <person name="Ramos A.M."/>
        </authorList>
    </citation>
    <scope>NUCLEOTIDE SEQUENCE</scope>
    <source>
        <strain evidence="1">HL8</strain>
        <tissue evidence="1">Leaves</tissue>
    </source>
</reference>
<dbReference type="EMBL" id="PKMF04000012">
    <property type="protein sequence ID" value="KAK7859568.1"/>
    <property type="molecule type" value="Genomic_DNA"/>
</dbReference>
<dbReference type="GO" id="GO:0016301">
    <property type="term" value="F:kinase activity"/>
    <property type="evidence" value="ECO:0007669"/>
    <property type="project" value="UniProtKB-KW"/>
</dbReference>
<reference evidence="1" key="3">
    <citation type="submission" date="2023-07" db="EMBL/GenBank/DDBJ databases">
        <title>An improved reference 1 genome and first organelle genomes of Quercus suber.</title>
        <authorList>
            <consortium name="Genosuber Consortium"/>
            <person name="Usie A."/>
            <person name="Serra O."/>
            <person name="Barros P."/>
        </authorList>
    </citation>
    <scope>NUCLEOTIDE SEQUENCE</scope>
    <source>
        <strain evidence="1">HL8</strain>
        <tissue evidence="1">Leaves</tissue>
    </source>
</reference>
<name>A0AAW0M8F2_QUESU</name>
<dbReference type="InterPro" id="IPR023214">
    <property type="entry name" value="HAD_sf"/>
</dbReference>
<protein>
    <submittedName>
        <fullName evidence="1">Bifunctional riboflavin kinase/fmn phosphatase</fullName>
    </submittedName>
</protein>
<dbReference type="InterPro" id="IPR036412">
    <property type="entry name" value="HAD-like_sf"/>
</dbReference>
<dbReference type="GO" id="GO:0043136">
    <property type="term" value="F:sn-glycerol 3-phosphatase activity"/>
    <property type="evidence" value="ECO:0007669"/>
    <property type="project" value="TreeGrafter"/>
</dbReference>
<comment type="caution">
    <text evidence="1">The sequence shown here is derived from an EMBL/GenBank/DDBJ whole genome shotgun (WGS) entry which is preliminary data.</text>
</comment>
<evidence type="ECO:0000313" key="1">
    <source>
        <dbReference type="EMBL" id="KAK7859568.1"/>
    </source>
</evidence>
<dbReference type="GO" id="GO:0006114">
    <property type="term" value="P:glycerol biosynthetic process"/>
    <property type="evidence" value="ECO:0007669"/>
    <property type="project" value="TreeGrafter"/>
</dbReference>
<dbReference type="CDD" id="cd07505">
    <property type="entry name" value="HAD_BPGM-like"/>
    <property type="match status" value="1"/>
</dbReference>